<feature type="domain" description="Vacuolar protein sorting-associated protein 13 VPS13 adaptor binding" evidence="5">
    <location>
        <begin position="2111"/>
        <end position="2571"/>
    </location>
</feature>
<dbReference type="EMBL" id="JALLKP010000003">
    <property type="protein sequence ID" value="KAK2195990.1"/>
    <property type="molecule type" value="Genomic_DNA"/>
</dbReference>
<evidence type="ECO:0000259" key="5">
    <source>
        <dbReference type="Pfam" id="PF25036"/>
    </source>
</evidence>
<evidence type="ECO:0000313" key="7">
    <source>
        <dbReference type="Proteomes" id="UP001214638"/>
    </source>
</evidence>
<dbReference type="RefSeq" id="XP_067802832.1">
    <property type="nucleotide sequence ID" value="XM_067947610.1"/>
</dbReference>
<proteinExistence type="inferred from homology"/>
<keyword evidence="2" id="KW-0813">Transport</keyword>
<evidence type="ECO:0000256" key="3">
    <source>
        <dbReference type="ARBA" id="ARBA00023055"/>
    </source>
</evidence>
<gene>
    <name evidence="6" type="ORF">BdWA1_002588</name>
</gene>
<dbReference type="Proteomes" id="UP001214638">
    <property type="component" value="Unassembled WGS sequence"/>
</dbReference>
<evidence type="ECO:0000256" key="1">
    <source>
        <dbReference type="ARBA" id="ARBA00006545"/>
    </source>
</evidence>
<keyword evidence="3" id="KW-0445">Lipid transport</keyword>
<comment type="similarity">
    <text evidence="1">Belongs to the VPS13 family.</text>
</comment>
<evidence type="ECO:0000256" key="2">
    <source>
        <dbReference type="ARBA" id="ARBA00022448"/>
    </source>
</evidence>
<dbReference type="KEGG" id="bdw:94336885"/>
<dbReference type="Pfam" id="PF12624">
    <property type="entry name" value="VPS13_N"/>
    <property type="match status" value="1"/>
</dbReference>
<organism evidence="6 7">
    <name type="scientific">Babesia duncani</name>
    <dbReference type="NCBI Taxonomy" id="323732"/>
    <lineage>
        <taxon>Eukaryota</taxon>
        <taxon>Sar</taxon>
        <taxon>Alveolata</taxon>
        <taxon>Apicomplexa</taxon>
        <taxon>Aconoidasida</taxon>
        <taxon>Piroplasmida</taxon>
        <taxon>Babesiidae</taxon>
        <taxon>Babesia</taxon>
    </lineage>
</organism>
<comment type="caution">
    <text evidence="6">The sequence shown here is derived from an EMBL/GenBank/DDBJ whole genome shotgun (WGS) entry which is preliminary data.</text>
</comment>
<feature type="domain" description="Chorein N-terminal" evidence="4">
    <location>
        <begin position="1"/>
        <end position="158"/>
    </location>
</feature>
<dbReference type="GO" id="GO:0006623">
    <property type="term" value="P:protein targeting to vacuole"/>
    <property type="evidence" value="ECO:0007669"/>
    <property type="project" value="TreeGrafter"/>
</dbReference>
<evidence type="ECO:0000259" key="4">
    <source>
        <dbReference type="Pfam" id="PF12624"/>
    </source>
</evidence>
<dbReference type="InterPro" id="IPR009543">
    <property type="entry name" value="VPS13_VAB"/>
</dbReference>
<protein>
    <submittedName>
        <fullName evidence="6">Bifunctional Vacuolar protein sorting-associated protein 13-like</fullName>
    </submittedName>
</protein>
<dbReference type="Pfam" id="PF25036">
    <property type="entry name" value="VPS13_VAB"/>
    <property type="match status" value="1"/>
</dbReference>
<sequence length="3228" mass="362306">MFEGLVKRLLETYLAPYVDGIKQNLQLAVWSGDIILENLTVKHNISAVLALPFTLLHGKIGKINIKIPWASIGTNPVKINVDSVYLCIKGRTDPRPDVELLAHIRAAKEKMIGMMEQELAEFASTLKSADVNSSYFIRLSQKILNNVQIDFSNIHLHFCGYRHAFGFIIDSIIVRKSINDESLNYLKVETDQDIQEEPITHVCSLLGFLIYESEDPSLLYHDEDSAKQGTLLFKDSCGGVSSSLSQQAVLSSSINVILSSLSFHILLAINPINKSIFSSLRIGGIDTANSEKLRVAVSIDSIRAFMILLNDLRFETERGDALLMEYAHTVAMDPDSMKGQTKAEYIGLYTKMQGYLLNGLERLTPSEEERLQVLTDVIPTRHLARWRFASNKLRGPSKEPQTTGTWFGWVRGLASQKFGESVTKEISSESLPGGLVLTEDEVKLIKDAMTLDEMFEDTMATSSYYLECILPKFQVVTCSGQERAESYDVISIEVDYFQSRLYLHGVIDYNDRDTYQGYFHINLDSIDLKFRDVVIMRFISDSGATKAADAVATCDFLPDSYAMNLRLVHQVTQKGNLMIVTGELKPIETHIIPAVISDFLELLLYIQPPSRPSFTNPSEPVHGSIEDGQASSPFHKLVMSSFLEEDMTEKLVYDAAAEHLPGLFAFDFKFAAPILRLYGNDGNKIHMHFGTLELKSNGACPLSSMSGSIKLKETQIACFDHDNPSWFDILKPLPVKIHYTCDMIKSNFNFDILFEEVFLTSTPKVMDILVSIPTELFKLLIDAKASFRHSEIKEEQVNEVTDVNRESNCCFSTNGIIRHSGFAVSNRDGVDVFKLEMYNVTLRQDLKPEMLSIEFGVEQILMSNPSIDVPLFFTNFAPVPTGRSERDDEFEDAMEETLKSLEFEFISKSGVRSINVKVVEMEVNWQYTSVKLIYEAINEYKEVFNNEMHSRKTSDSLLASATIQTFKQKLGMVESTKQQATGIGIADVNFGNVLPILFSEQSGSSPTTVINIEVNGAAITLCNNENEPLARLSITRISYNSSRYANGEACTDICIGTGKILLGGRCVLAHSVSEGDSGHLLSIRLKSYDSERLRVPYSMCVKGNMERIVFVYFSHDFRKMIDYLNDGIIGVFISKSYHKVVETVAATYMLYTFSISSPCFLIPENKSVLPNRKTTTEFEPMLPSLISGDASNDSIECGKVDTWYFGSYLLFELGHLHIRNGYTIRTQYPEPKSTLFVKMLGTRASIIEQKGGSQDVGGNVLDSTDVAVCFSSGQMLELGVDSYAWVLRLTRAQATFIIDVFNENICGSAYEVQLVQSSVAPTKRESRYNIRMSLARFQFDMSFGPTIPLSQFRFNFITVCLDYASDNVAMTTCYQFGLCGKTLTVDDERNSRNVHRRLLNCFVERDVNVVHQESNTQLEPSVNGLLQNWLRNFKLEIGHDFFSSASSSNYYGIKFVIVNENASTNVDVQVANAVISLLCMLALDVGKYFSAAYSCSTMSLYPRNLEQVNSVQTQYSINFKVANGKFIAFTQMDNTYFPQLELSCDFFLSMTIYAGNYNILNADIVGCQLARVYPVEKRHQVLCSNLCISGSGQYVKDGTILKIFLKFILPPCELTLYTKDLRIMLSAFGCLMTDGPSAVVFNSSETEVSDADTSSKFTSISLNVKGITITFYDDLRKSMIPMMRCTIAGEKLEYLNLPIEKRINIIKCSFKLYYFNAAIGDWEPCLERCNATLEYTANQGSDKRQRRKGRPNGDIWKDFVPQNVIKITSLHNILINITPSFCQLMLWFIPMLSDNFQKGLVYEPSSGLDTTIESSAYRYINLTGYEYFGFTLDTSCGNQNDAYSQLKVITTTNTVLELDTLVSHGSKRDACIYIVPRPPNVYVKMLCDEFGIKCTEPVLRDLLVTKSMASTRQNLRHCNPGTMSNSYSAPFENGTEAVVVPLARNCCVSLMTPLVDVPCSTEHVSPKGSLDHLEQVLCEVKTPHPSHKLLVFTSTVRIYNRCGVPLLLCFLDSKLKPIYMANLKTRCAPISILDQVPVNEEFTPVTALNINVDSNVSYEQMDAGYTMLLEPNSFASVPEWAFVGNAQAILSFTPLCLLTNNTLDVLKSDDHVKWSKLINTSGWSKMIDTMRHVGTRIRQCFSSKITDSQFLYFVVTVIKKKSPFPANVEMRDVVIYPSLSVMNTLPIELDIRVTAKGYTSPCASPTRSDSGNTVQQLVTLSRRSIMHIYSVPPNESLTLASRIAHSDYSVWSERVSKIYGTTETHTTLELPMKNMAPIELELIRCPGGLPICSNTFQGHLSVIVNAPWWFIDRSGLQISPVRRHHRQIFKRLTFLSTEDENHPVQLAINGKIQDSKLASLVRLPAVGGYSYALVEEGSRKHAICLTTEKVYISGLSSLVSCRITCAMPEYLLTNNLQQDIYIRKDSRVQPIKVTSSTSIAIPWINFKQVANEMATTAFFEFKPDDDSHWSSSISLSEAFSGTNYMCIRQEHSSRPLTFRISIVPKKGTKYCSISVPESTSEGYTLINSCPHIKAAMVRTFHQGDNVEDNLKGTFFTAKYGQVVHFGWPEPFLHKSRLCQVLLWLDKTVVAPSKPLIINIGSPAFRYRQVEVSTPECTKVPTLLVSAENRGDYVAIEVKPAQNYGIAPALSDTDDKFSEFPAEDLATMNEADSSILDTEVYDTRSFQIVAQLSEIGLSLVSHKLHQELFFMEISGVSFVGLCKNDHQRLELRISDLQIDDQVPKENESTASTILVNRGKVAQDQQRHFLQVYIDRPFASCKDLCLKKVFIALDDVEIDLTDALMDCIYDFYKECLRSLGSHLAQKVDLELIDQWMFKETQKMLSSLDTDIAPPRALVLDYLFIEKFNLVLWCSFELDKLHMLGDLMRMGLRILCVSRHFELMGAPLQFQQEYFCNSRSTISSFYEQLKDKYLHSALGCIGSLLGYSSLLNIPKLPITVGRNTIEFAANAVDSVSSGLGSLIYMFTFDNEYINKRQRDRLTKPCSNMKEGILSAGKSIGEGFMSLTNIVTKPIEGAQKEGMGGFIKGLGKGLAGSIVKPIDKVGQAVSHFSRGIKANMSKPLLYDRWAVEPCRKPRMLWGEYSQVKPYNLADAEIKKLLGTKLIKNIKHCETVAKQASCHLVILFYPSKVYYVDLAKPKPVPIWKVHVSEIEETRASSLGIIIKTKDKHYQLPCTNSSLIYTIFTALENARKEACSTVVIGPELFSLQSY</sequence>
<dbReference type="InterPro" id="IPR026847">
    <property type="entry name" value="VPS13"/>
</dbReference>
<accession>A0AAD9PJS9</accession>
<dbReference type="GO" id="GO:0045053">
    <property type="term" value="P:protein retention in Golgi apparatus"/>
    <property type="evidence" value="ECO:0007669"/>
    <property type="project" value="TreeGrafter"/>
</dbReference>
<evidence type="ECO:0000313" key="6">
    <source>
        <dbReference type="EMBL" id="KAK2195990.1"/>
    </source>
</evidence>
<reference evidence="6" key="1">
    <citation type="journal article" date="2023" name="Nat. Microbiol.">
        <title>Babesia duncani multi-omics identifies virulence factors and drug targets.</title>
        <authorList>
            <person name="Singh P."/>
            <person name="Lonardi S."/>
            <person name="Liang Q."/>
            <person name="Vydyam P."/>
            <person name="Khabirova E."/>
            <person name="Fang T."/>
            <person name="Gihaz S."/>
            <person name="Thekkiniath J."/>
            <person name="Munshi M."/>
            <person name="Abel S."/>
            <person name="Ciampossin L."/>
            <person name="Batugedara G."/>
            <person name="Gupta M."/>
            <person name="Lu X.M."/>
            <person name="Lenz T."/>
            <person name="Chakravarty S."/>
            <person name="Cornillot E."/>
            <person name="Hu Y."/>
            <person name="Ma W."/>
            <person name="Gonzalez L.M."/>
            <person name="Sanchez S."/>
            <person name="Estrada K."/>
            <person name="Sanchez-Flores A."/>
            <person name="Montero E."/>
            <person name="Harb O.S."/>
            <person name="Le Roch K.G."/>
            <person name="Mamoun C.B."/>
        </authorList>
    </citation>
    <scope>NUCLEOTIDE SEQUENCE</scope>
    <source>
        <strain evidence="6">WA1</strain>
    </source>
</reference>
<dbReference type="GO" id="GO:0006869">
    <property type="term" value="P:lipid transport"/>
    <property type="evidence" value="ECO:0007669"/>
    <property type="project" value="UniProtKB-KW"/>
</dbReference>
<dbReference type="GeneID" id="94336885"/>
<dbReference type="PANTHER" id="PTHR16166:SF93">
    <property type="entry name" value="INTERMEMBRANE LIPID TRANSFER PROTEIN VPS13"/>
    <property type="match status" value="1"/>
</dbReference>
<dbReference type="PANTHER" id="PTHR16166">
    <property type="entry name" value="VACUOLAR PROTEIN SORTING-ASSOCIATED PROTEIN VPS13"/>
    <property type="match status" value="1"/>
</dbReference>
<keyword evidence="7" id="KW-1185">Reference proteome</keyword>
<dbReference type="InterPro" id="IPR026854">
    <property type="entry name" value="VPS13_N"/>
</dbReference>
<name>A0AAD9PJS9_9APIC</name>